<feature type="region of interest" description="Disordered" evidence="1">
    <location>
        <begin position="26"/>
        <end position="88"/>
    </location>
</feature>
<name>A0A0G4FQI4_9ALVE</name>
<feature type="compositionally biased region" description="Low complexity" evidence="1">
    <location>
        <begin position="856"/>
        <end position="866"/>
    </location>
</feature>
<accession>A0A0G4FQI4</accession>
<feature type="compositionally biased region" description="Basic and acidic residues" evidence="1">
    <location>
        <begin position="346"/>
        <end position="378"/>
    </location>
</feature>
<feature type="region of interest" description="Disordered" evidence="1">
    <location>
        <begin position="106"/>
        <end position="173"/>
    </location>
</feature>
<feature type="compositionally biased region" description="Pro residues" evidence="1">
    <location>
        <begin position="616"/>
        <end position="627"/>
    </location>
</feature>
<dbReference type="EMBL" id="CDMZ01000551">
    <property type="protein sequence ID" value="CEM16705.1"/>
    <property type="molecule type" value="Genomic_DNA"/>
</dbReference>
<feature type="compositionally biased region" description="Pro residues" evidence="1">
    <location>
        <begin position="581"/>
        <end position="591"/>
    </location>
</feature>
<dbReference type="VEuPathDB" id="CryptoDB:Cvel_457"/>
<reference evidence="2" key="1">
    <citation type="submission" date="2014-11" db="EMBL/GenBank/DDBJ databases">
        <authorList>
            <person name="Otto D Thomas"/>
            <person name="Naeem Raeece"/>
        </authorList>
    </citation>
    <scope>NUCLEOTIDE SEQUENCE</scope>
</reference>
<feature type="compositionally biased region" description="Basic and acidic residues" evidence="1">
    <location>
        <begin position="802"/>
        <end position="822"/>
    </location>
</feature>
<feature type="compositionally biased region" description="Basic and acidic residues" evidence="1">
    <location>
        <begin position="565"/>
        <end position="577"/>
    </location>
</feature>
<feature type="compositionally biased region" description="Gly residues" evidence="1">
    <location>
        <begin position="1025"/>
        <end position="1044"/>
    </location>
</feature>
<sequence length="1088" mass="110156">MNTFPFGGGAAQWPGLTAAERVQRYLMHPKGPSQPRPEEGHSKDRMRRVPRAPNVPEKRTGNQSAVSWEGRKAGREGVKGKGLVVNPFCSGGMEAVRKGIDDLVAESGEEREGEEGLTGGRERDRLTGGRGAGSAVDSAPFRSPTSVSPSPRSPSPSAKIRAMKKQCDAATERAHWSTLAEMQQGDDEGGSPRGGPRQTNVCVPLTAGDASRLILPPSRTRTFPVGPQGSGGFGGLAEGETGGGVYLGGMGVGGERWGAPGGGTEIVGSELPTPTRMLSPARRSEATVIVPPGLGVVSGLPSLQERQWGRLEERLRSVEHLLLCSLGKAETGGEVIGGLGGGGEVLRGRVEEGSRSPVSSKREREEAGTRGGASERDPSGAAVSARSGGLERADAALSAVGLAQQVLKDSRDRVTALHCHAAATASKTMPSVQRFGDEVVELRREILELRCLMGEAVDLLVPIRERERLRETQGGANALASILGTTGSVGDRAQELLQELIRIGGGVGAGEHIRGDVSVSLGMSEPTEAGDLSPPPPPPLTGTDPPPPPIAPGRHTSRSGPTTQRSDKNRQSSRDHQPLSQNPPPPSPPNPNTLKRASSTSSSSLEDTSNLFGNRVPPPTPPQPTLPPAGETGGGVNLSDLRNAFLSFVPGQAQPIPATSSEEETDGSPSSFAASPPPPPPPAMVQPKEKPDNPSMAASFVNSFFGGAQQEESSGSASDERSPTAAAAPPPPPNLGVPQSKHPNGTGPISSPSPSPISPTPMEVFSNLSQSGSSSHSKTSGTSPSDDAQKNPAPFIRPLRKQKGDGKHDGGGQAHEEAEEKPQSVPAPTPATEEEHFSSSDGAAAPPPAVPPPAEPSSSRPPSAGSRLGIASAVFSLFGGGGTDADGNAANEQQKEEEEEESGSSSSGDNSPPPPPPPPTGGGAMTSSAPPLTVTPPPVHATPVAGADGPLPPSQTVPSGDGQAPPPATEGGGGMTSGFLRLFQLDNSIASGSEAGGENSNSPDVSPVSGAGSPPPPPPAPTSGQNGGGGGAFSILSGGGGGPGVVESDSDEGVEGSDASGSEAPGPPQPPSGATNAAAAGGSRCQTQ</sequence>
<feature type="compositionally biased region" description="Pro residues" evidence="1">
    <location>
        <begin position="845"/>
        <end position="855"/>
    </location>
</feature>
<feature type="compositionally biased region" description="Low complexity" evidence="1">
    <location>
        <begin position="140"/>
        <end position="150"/>
    </location>
</feature>
<feature type="compositionally biased region" description="Low complexity" evidence="1">
    <location>
        <begin position="987"/>
        <end position="1012"/>
    </location>
</feature>
<feature type="compositionally biased region" description="Pro residues" evidence="1">
    <location>
        <begin position="911"/>
        <end position="920"/>
    </location>
</feature>
<feature type="compositionally biased region" description="Low complexity" evidence="1">
    <location>
        <begin position="1073"/>
        <end position="1082"/>
    </location>
</feature>
<evidence type="ECO:0000313" key="2">
    <source>
        <dbReference type="EMBL" id="CEM16705.1"/>
    </source>
</evidence>
<feature type="compositionally biased region" description="Basic and acidic residues" evidence="1">
    <location>
        <begin position="69"/>
        <end position="79"/>
    </location>
</feature>
<feature type="compositionally biased region" description="Acidic residues" evidence="1">
    <location>
        <begin position="106"/>
        <end position="115"/>
    </location>
</feature>
<feature type="region of interest" description="Disordered" evidence="1">
    <location>
        <begin position="338"/>
        <end position="387"/>
    </location>
</feature>
<dbReference type="AlphaFoldDB" id="A0A0G4FQI4"/>
<feature type="compositionally biased region" description="Pro residues" evidence="1">
    <location>
        <begin position="675"/>
        <end position="684"/>
    </location>
</feature>
<feature type="region of interest" description="Disordered" evidence="1">
    <location>
        <begin position="521"/>
        <end position="1088"/>
    </location>
</feature>
<gene>
    <name evidence="2" type="ORF">Cvel_457</name>
</gene>
<protein>
    <submittedName>
        <fullName evidence="2">Uncharacterized protein</fullName>
    </submittedName>
</protein>
<organism evidence="2">
    <name type="scientific">Chromera velia CCMP2878</name>
    <dbReference type="NCBI Taxonomy" id="1169474"/>
    <lineage>
        <taxon>Eukaryota</taxon>
        <taxon>Sar</taxon>
        <taxon>Alveolata</taxon>
        <taxon>Colpodellida</taxon>
        <taxon>Chromeraceae</taxon>
        <taxon>Chromera</taxon>
    </lineage>
</organism>
<feature type="compositionally biased region" description="Pro residues" evidence="1">
    <location>
        <begin position="533"/>
        <end position="551"/>
    </location>
</feature>
<proteinExistence type="predicted"/>
<evidence type="ECO:0000256" key="1">
    <source>
        <dbReference type="SAM" id="MobiDB-lite"/>
    </source>
</evidence>
<feature type="compositionally biased region" description="Low complexity" evidence="1">
    <location>
        <begin position="766"/>
        <end position="785"/>
    </location>
</feature>